<dbReference type="EMBL" id="MHKE01000012">
    <property type="protein sequence ID" value="OGY83985.1"/>
    <property type="molecule type" value="Genomic_DNA"/>
</dbReference>
<accession>A0A1G2B4R1</accession>
<name>A0A1G2B4R1_9BACT</name>
<sequence length="75" mass="7941">MKGFVYIISVVFASVDRYGEAKKKEELPMNTVLSDTVSDTTVGTEQADPSPAQPAVQSVLEGSHWRGGADLAPGC</sequence>
<reference evidence="1 2" key="1">
    <citation type="journal article" date="2016" name="Nat. Commun.">
        <title>Thousands of microbial genomes shed light on interconnected biogeochemical processes in an aquifer system.</title>
        <authorList>
            <person name="Anantharaman K."/>
            <person name="Brown C.T."/>
            <person name="Hug L.A."/>
            <person name="Sharon I."/>
            <person name="Castelle C.J."/>
            <person name="Probst A.J."/>
            <person name="Thomas B.C."/>
            <person name="Singh A."/>
            <person name="Wilkins M.J."/>
            <person name="Karaoz U."/>
            <person name="Brodie E.L."/>
            <person name="Williams K.H."/>
            <person name="Hubbard S.S."/>
            <person name="Banfield J.F."/>
        </authorList>
    </citation>
    <scope>NUCLEOTIDE SEQUENCE [LARGE SCALE GENOMIC DNA]</scope>
</reference>
<comment type="caution">
    <text evidence="1">The sequence shown here is derived from an EMBL/GenBank/DDBJ whole genome shotgun (WGS) entry which is preliminary data.</text>
</comment>
<proteinExistence type="predicted"/>
<protein>
    <submittedName>
        <fullName evidence="1">Uncharacterized protein</fullName>
    </submittedName>
</protein>
<dbReference type="AlphaFoldDB" id="A0A1G2B4R1"/>
<organism evidence="1 2">
    <name type="scientific">Candidatus Kerfeldbacteria bacterium RIFCSPLOWO2_01_FULL_48_11</name>
    <dbReference type="NCBI Taxonomy" id="1798543"/>
    <lineage>
        <taxon>Bacteria</taxon>
        <taxon>Candidatus Kerfeldiibacteriota</taxon>
    </lineage>
</organism>
<evidence type="ECO:0000313" key="2">
    <source>
        <dbReference type="Proteomes" id="UP000179164"/>
    </source>
</evidence>
<dbReference type="STRING" id="1798543.A2898_01785"/>
<evidence type="ECO:0000313" key="1">
    <source>
        <dbReference type="EMBL" id="OGY83985.1"/>
    </source>
</evidence>
<dbReference type="Proteomes" id="UP000179164">
    <property type="component" value="Unassembled WGS sequence"/>
</dbReference>
<gene>
    <name evidence="1" type="ORF">A2898_01785</name>
</gene>